<keyword evidence="3" id="KW-1185">Reference proteome</keyword>
<sequence>MLRFGSVSRERVAGIRAHPPVERRRSSRLCGSGGRGSAHTARSAPYHAFSRRLLYELQSMVSNMIRSD</sequence>
<name>A0AAV2LZY7_KNICA</name>
<accession>A0AAV2LZY7</accession>
<evidence type="ECO:0000313" key="2">
    <source>
        <dbReference type="EMBL" id="CAL1606598.1"/>
    </source>
</evidence>
<gene>
    <name evidence="2" type="ORF">KC01_LOCUS33742</name>
</gene>
<feature type="compositionally biased region" description="Basic and acidic residues" evidence="1">
    <location>
        <begin position="8"/>
        <end position="24"/>
    </location>
</feature>
<protein>
    <submittedName>
        <fullName evidence="2">Uncharacterized protein</fullName>
    </submittedName>
</protein>
<reference evidence="2 3" key="1">
    <citation type="submission" date="2024-04" db="EMBL/GenBank/DDBJ databases">
        <authorList>
            <person name="Waldvogel A.-M."/>
            <person name="Schoenle A."/>
        </authorList>
    </citation>
    <scope>NUCLEOTIDE SEQUENCE [LARGE SCALE GENOMIC DNA]</scope>
</reference>
<evidence type="ECO:0000313" key="3">
    <source>
        <dbReference type="Proteomes" id="UP001497482"/>
    </source>
</evidence>
<dbReference type="Proteomes" id="UP001497482">
    <property type="component" value="Chromosome 5"/>
</dbReference>
<evidence type="ECO:0000256" key="1">
    <source>
        <dbReference type="SAM" id="MobiDB-lite"/>
    </source>
</evidence>
<dbReference type="EMBL" id="OZ035827">
    <property type="protein sequence ID" value="CAL1606598.1"/>
    <property type="molecule type" value="Genomic_DNA"/>
</dbReference>
<feature type="region of interest" description="Disordered" evidence="1">
    <location>
        <begin position="1"/>
        <end position="43"/>
    </location>
</feature>
<organism evidence="2 3">
    <name type="scientific">Knipowitschia caucasica</name>
    <name type="common">Caucasian dwarf goby</name>
    <name type="synonym">Pomatoschistus caucasicus</name>
    <dbReference type="NCBI Taxonomy" id="637954"/>
    <lineage>
        <taxon>Eukaryota</taxon>
        <taxon>Metazoa</taxon>
        <taxon>Chordata</taxon>
        <taxon>Craniata</taxon>
        <taxon>Vertebrata</taxon>
        <taxon>Euteleostomi</taxon>
        <taxon>Actinopterygii</taxon>
        <taxon>Neopterygii</taxon>
        <taxon>Teleostei</taxon>
        <taxon>Neoteleostei</taxon>
        <taxon>Acanthomorphata</taxon>
        <taxon>Gobiaria</taxon>
        <taxon>Gobiiformes</taxon>
        <taxon>Gobioidei</taxon>
        <taxon>Gobiidae</taxon>
        <taxon>Gobiinae</taxon>
        <taxon>Knipowitschia</taxon>
    </lineage>
</organism>
<proteinExistence type="predicted"/>
<dbReference type="AlphaFoldDB" id="A0AAV2LZY7"/>